<keyword evidence="3" id="KW-0560">Oxidoreductase</keyword>
<dbReference type="InterPro" id="IPR050097">
    <property type="entry name" value="Ferredoxin-NADP_redctase_2"/>
</dbReference>
<evidence type="ECO:0000313" key="5">
    <source>
        <dbReference type="EMBL" id="KAF2446671.1"/>
    </source>
</evidence>
<sequence length="320" mass="34766">MALTHSQSVVSDVLVIGGSHAGLSAALTLYRALHTTVIFDASTPRNNYQTPIRLTPTWEHQHIDDFKQAAKKELQEAGYTTFVEAHVDKVSRSNGLFELVDSNGTTWQGRKLLLATGSKDIFPAIPGYDALYARRIFQCMFQFGYEHRGTQSAGLLAVDGLANVFHATMLADDGNKYADKMTVYTNNDPHLATEISAALQTSDITVDDRKIKALCPGPEGAQVKIDFEDGSSTIEGFIVHRPDTELDRLLIDQLGLDISDRGDIEVMPPFCQTSVPGVYAAGDCASPAKIIPNAISMGAYAGCGLARELPNRVTRHVVVN</sequence>
<dbReference type="OrthoDB" id="10260355at2759"/>
<keyword evidence="6" id="KW-1185">Reference proteome</keyword>
<protein>
    <submittedName>
        <fullName evidence="5">FAD/NAD(P)-binding domain-containing protein</fullName>
    </submittedName>
</protein>
<feature type="domain" description="FAD/NAD(P)-binding" evidence="4">
    <location>
        <begin position="12"/>
        <end position="131"/>
    </location>
</feature>
<evidence type="ECO:0000256" key="1">
    <source>
        <dbReference type="ARBA" id="ARBA00009333"/>
    </source>
</evidence>
<dbReference type="InterPro" id="IPR023753">
    <property type="entry name" value="FAD/NAD-binding_dom"/>
</dbReference>
<dbReference type="SUPFAM" id="SSF51905">
    <property type="entry name" value="FAD/NAD(P)-binding domain"/>
    <property type="match status" value="1"/>
</dbReference>
<dbReference type="PANTHER" id="PTHR48105">
    <property type="entry name" value="THIOREDOXIN REDUCTASE 1-RELATED-RELATED"/>
    <property type="match status" value="1"/>
</dbReference>
<comment type="similarity">
    <text evidence="1">Belongs to the class-II pyridine nucleotide-disulfide oxidoreductase family.</text>
</comment>
<dbReference type="GO" id="GO:0097237">
    <property type="term" value="P:cellular response to toxic substance"/>
    <property type="evidence" value="ECO:0007669"/>
    <property type="project" value="UniProtKB-ARBA"/>
</dbReference>
<evidence type="ECO:0000256" key="2">
    <source>
        <dbReference type="ARBA" id="ARBA00022630"/>
    </source>
</evidence>
<dbReference type="GO" id="GO:0016491">
    <property type="term" value="F:oxidoreductase activity"/>
    <property type="evidence" value="ECO:0007669"/>
    <property type="project" value="UniProtKB-KW"/>
</dbReference>
<evidence type="ECO:0000256" key="3">
    <source>
        <dbReference type="ARBA" id="ARBA00023002"/>
    </source>
</evidence>
<dbReference type="Proteomes" id="UP000799764">
    <property type="component" value="Unassembled WGS sequence"/>
</dbReference>
<proteinExistence type="inferred from homology"/>
<keyword evidence="2" id="KW-0285">Flavoprotein</keyword>
<dbReference type="PRINTS" id="PR00368">
    <property type="entry name" value="FADPNR"/>
</dbReference>
<dbReference type="AlphaFoldDB" id="A0A9P4PM09"/>
<dbReference type="InterPro" id="IPR036188">
    <property type="entry name" value="FAD/NAD-bd_sf"/>
</dbReference>
<reference evidence="5" key="1">
    <citation type="journal article" date="2020" name="Stud. Mycol.">
        <title>101 Dothideomycetes genomes: a test case for predicting lifestyles and emergence of pathogens.</title>
        <authorList>
            <person name="Haridas S."/>
            <person name="Albert R."/>
            <person name="Binder M."/>
            <person name="Bloem J."/>
            <person name="Labutti K."/>
            <person name="Salamov A."/>
            <person name="Andreopoulos B."/>
            <person name="Baker S."/>
            <person name="Barry K."/>
            <person name="Bills G."/>
            <person name="Bluhm B."/>
            <person name="Cannon C."/>
            <person name="Castanera R."/>
            <person name="Culley D."/>
            <person name="Daum C."/>
            <person name="Ezra D."/>
            <person name="Gonzalez J."/>
            <person name="Henrissat B."/>
            <person name="Kuo A."/>
            <person name="Liang C."/>
            <person name="Lipzen A."/>
            <person name="Lutzoni F."/>
            <person name="Magnuson J."/>
            <person name="Mondo S."/>
            <person name="Nolan M."/>
            <person name="Ohm R."/>
            <person name="Pangilinan J."/>
            <person name="Park H.-J."/>
            <person name="Ramirez L."/>
            <person name="Alfaro M."/>
            <person name="Sun H."/>
            <person name="Tritt A."/>
            <person name="Yoshinaga Y."/>
            <person name="Zwiers L.-H."/>
            <person name="Turgeon B."/>
            <person name="Goodwin S."/>
            <person name="Spatafora J."/>
            <person name="Crous P."/>
            <person name="Grigoriev I."/>
        </authorList>
    </citation>
    <scope>NUCLEOTIDE SEQUENCE</scope>
    <source>
        <strain evidence="5">CBS 690.94</strain>
    </source>
</reference>
<accession>A0A9P4PM09</accession>
<dbReference type="EMBL" id="MU001498">
    <property type="protein sequence ID" value="KAF2446671.1"/>
    <property type="molecule type" value="Genomic_DNA"/>
</dbReference>
<gene>
    <name evidence="5" type="ORF">P171DRAFT_411049</name>
</gene>
<comment type="caution">
    <text evidence="5">The sequence shown here is derived from an EMBL/GenBank/DDBJ whole genome shotgun (WGS) entry which is preliminary data.</text>
</comment>
<name>A0A9P4PM09_9PLEO</name>
<dbReference type="Gene3D" id="3.50.50.60">
    <property type="entry name" value="FAD/NAD(P)-binding domain"/>
    <property type="match status" value="2"/>
</dbReference>
<evidence type="ECO:0000313" key="6">
    <source>
        <dbReference type="Proteomes" id="UP000799764"/>
    </source>
</evidence>
<evidence type="ECO:0000259" key="4">
    <source>
        <dbReference type="Pfam" id="PF07992"/>
    </source>
</evidence>
<organism evidence="5 6">
    <name type="scientific">Karstenula rhodostoma CBS 690.94</name>
    <dbReference type="NCBI Taxonomy" id="1392251"/>
    <lineage>
        <taxon>Eukaryota</taxon>
        <taxon>Fungi</taxon>
        <taxon>Dikarya</taxon>
        <taxon>Ascomycota</taxon>
        <taxon>Pezizomycotina</taxon>
        <taxon>Dothideomycetes</taxon>
        <taxon>Pleosporomycetidae</taxon>
        <taxon>Pleosporales</taxon>
        <taxon>Massarineae</taxon>
        <taxon>Didymosphaeriaceae</taxon>
        <taxon>Karstenula</taxon>
    </lineage>
</organism>
<dbReference type="PRINTS" id="PR00469">
    <property type="entry name" value="PNDRDTASEII"/>
</dbReference>
<dbReference type="Pfam" id="PF07992">
    <property type="entry name" value="Pyr_redox_2"/>
    <property type="match status" value="2"/>
</dbReference>
<feature type="domain" description="FAD/NAD(P)-binding" evidence="4">
    <location>
        <begin position="242"/>
        <end position="298"/>
    </location>
</feature>